<gene>
    <name evidence="2" type="ORF">FE257_001066</name>
</gene>
<keyword evidence="3" id="KW-1185">Reference proteome</keyword>
<protein>
    <submittedName>
        <fullName evidence="2">Uncharacterized protein</fullName>
    </submittedName>
</protein>
<feature type="region of interest" description="Disordered" evidence="1">
    <location>
        <begin position="670"/>
        <end position="716"/>
    </location>
</feature>
<proteinExistence type="predicted"/>
<organism evidence="2 3">
    <name type="scientific">Aspergillus nanangensis</name>
    <dbReference type="NCBI Taxonomy" id="2582783"/>
    <lineage>
        <taxon>Eukaryota</taxon>
        <taxon>Fungi</taxon>
        <taxon>Dikarya</taxon>
        <taxon>Ascomycota</taxon>
        <taxon>Pezizomycotina</taxon>
        <taxon>Eurotiomycetes</taxon>
        <taxon>Eurotiomycetidae</taxon>
        <taxon>Eurotiales</taxon>
        <taxon>Aspergillaceae</taxon>
        <taxon>Aspergillus</taxon>
        <taxon>Aspergillus subgen. Circumdati</taxon>
    </lineage>
</organism>
<comment type="caution">
    <text evidence="2">The sequence shown here is derived from an EMBL/GenBank/DDBJ whole genome shotgun (WGS) entry which is preliminary data.</text>
</comment>
<evidence type="ECO:0000256" key="1">
    <source>
        <dbReference type="SAM" id="MobiDB-lite"/>
    </source>
</evidence>
<dbReference type="Proteomes" id="UP001194746">
    <property type="component" value="Unassembled WGS sequence"/>
</dbReference>
<evidence type="ECO:0000313" key="2">
    <source>
        <dbReference type="EMBL" id="KAF9892664.1"/>
    </source>
</evidence>
<dbReference type="SUPFAM" id="SSF52047">
    <property type="entry name" value="RNI-like"/>
    <property type="match status" value="1"/>
</dbReference>
<dbReference type="AlphaFoldDB" id="A0AAD4GWE2"/>
<accession>A0AAD4GWE2</accession>
<sequence>MPNPIDLPPELLAQVLDDALTGSHSQQVCQLMLVNSQWRAVIQPRVYSKWTYDGAIQSFASLWSFLLAVLRNPQLADLVRTLHIGNWGFNPYITLDEEFDHPLHDWDLVSQALHRAGLGSLEPRIQQELSQGDRRPIMALLLTCLPNVTAINAHVPPSDPVLGIVLERIFLQQSENPSSVMLPSLTHVQLRSEIPPEMEQKDTPLQLTNVWPIMLLPTIRSLSILQLDAEGASTLLEDKKSPNLHHLTLVSSRTSKGVAGDIEAILAVPETLRSLSLFLNDWEGTLWRHPVLLLSNPDLWNALKKHQQSLEYLDIYRSSQADDELEHRLECLGPLHSFSKLRDLYIHPEVLLGGCSKSPNSSILLQDTLPPNLQSLTLYGYEGLLYISDLSTQIEDTLNSGKFRTLQTLNIEQTSCAVIGPGCVPEPLQEILQRTNTTISFKKQCIHTVGVPPHCDLPIGGSCERLWQATDAMRTSGKQRKEKVQAYFERLEDSDYDPGDETFSRAPKRMIPHTLPFTDHAGQPALMIFDWYEGYATLPPLFSFAFYFTHADAGPESMPWNEFCTDIGASHPGNYDTRFDCYFLPGASHIACMHHYRAELVSRGTLRDQIGEYRRRRRDALPPPSAPGKLPGVVDAYYEGIRVLFICAHPSWKTGQRTMWIVEFDPHGEEDWSAHPDGDEAEGEAAENHQDIDDGTGEGEGHAITNPPDHDGAHSVRMCTMDKDHALYDQVEGGTVSERLWEYRHSRRDELSYLWQRAIVRGWRNW</sequence>
<evidence type="ECO:0000313" key="3">
    <source>
        <dbReference type="Proteomes" id="UP001194746"/>
    </source>
</evidence>
<name>A0AAD4GWE2_ASPNN</name>
<reference evidence="2" key="2">
    <citation type="submission" date="2020-02" db="EMBL/GenBank/DDBJ databases">
        <authorList>
            <person name="Gilchrist C.L.M."/>
            <person name="Chooi Y.-H."/>
        </authorList>
    </citation>
    <scope>NUCLEOTIDE SEQUENCE</scope>
    <source>
        <strain evidence="2">MST-FP2251</strain>
    </source>
</reference>
<dbReference type="EMBL" id="VCAU01000011">
    <property type="protein sequence ID" value="KAF9892664.1"/>
    <property type="molecule type" value="Genomic_DNA"/>
</dbReference>
<reference evidence="2" key="1">
    <citation type="journal article" date="2019" name="Beilstein J. Org. Chem.">
        <title>Nanangenines: drimane sesquiterpenoids as the dominant metabolite cohort of a novel Australian fungus, Aspergillus nanangensis.</title>
        <authorList>
            <person name="Lacey H.J."/>
            <person name="Gilchrist C.L.M."/>
            <person name="Crombie A."/>
            <person name="Kalaitzis J.A."/>
            <person name="Vuong D."/>
            <person name="Rutledge P.J."/>
            <person name="Turner P."/>
            <person name="Pitt J.I."/>
            <person name="Lacey E."/>
            <person name="Chooi Y.H."/>
            <person name="Piggott A.M."/>
        </authorList>
    </citation>
    <scope>NUCLEOTIDE SEQUENCE</scope>
    <source>
        <strain evidence="2">MST-FP2251</strain>
    </source>
</reference>